<organism evidence="1">
    <name type="scientific">uncultured Caudovirales phage</name>
    <dbReference type="NCBI Taxonomy" id="2100421"/>
    <lineage>
        <taxon>Viruses</taxon>
        <taxon>Duplodnaviria</taxon>
        <taxon>Heunggongvirae</taxon>
        <taxon>Uroviricota</taxon>
        <taxon>Caudoviricetes</taxon>
        <taxon>Peduoviridae</taxon>
        <taxon>Maltschvirus</taxon>
        <taxon>Maltschvirus maltsch</taxon>
    </lineage>
</organism>
<name>A0A6J5MZB0_9CAUD</name>
<reference evidence="1" key="1">
    <citation type="submission" date="2020-04" db="EMBL/GenBank/DDBJ databases">
        <authorList>
            <person name="Chiriac C."/>
            <person name="Salcher M."/>
            <person name="Ghai R."/>
            <person name="Kavagutti S V."/>
        </authorList>
    </citation>
    <scope>NUCLEOTIDE SEQUENCE</scope>
</reference>
<evidence type="ECO:0000313" key="1">
    <source>
        <dbReference type="EMBL" id="CAB4151171.1"/>
    </source>
</evidence>
<protein>
    <submittedName>
        <fullName evidence="1">Uncharacterized protein</fullName>
    </submittedName>
</protein>
<sequence length="144" mass="15313">MSDYTFTGDFGVAEAAARRKRAQLTVANTRGAAAAQLRGSRNIADIQKQGVYGLGRTVSGFGQRGLGGPSIKSGIRKSGLEEFAVNLQKTLGAETENMNAALQTSLDNEALAQSDLEDYLAQLRIQQQSGVLNTAIDIKSQSSY</sequence>
<accession>A0A6J5MZB0</accession>
<proteinExistence type="predicted"/>
<dbReference type="EMBL" id="LR796566">
    <property type="protein sequence ID" value="CAB4151171.1"/>
    <property type="molecule type" value="Genomic_DNA"/>
</dbReference>
<gene>
    <name evidence="1" type="ORF">UFOVP587_3</name>
</gene>